<organism evidence="1 2">
    <name type="scientific">Olivibacter domesticus</name>
    <name type="common">Pseudosphingobacterium domesticum</name>
    <dbReference type="NCBI Taxonomy" id="407022"/>
    <lineage>
        <taxon>Bacteria</taxon>
        <taxon>Pseudomonadati</taxon>
        <taxon>Bacteroidota</taxon>
        <taxon>Sphingobacteriia</taxon>
        <taxon>Sphingobacteriales</taxon>
        <taxon>Sphingobacteriaceae</taxon>
        <taxon>Olivibacter</taxon>
    </lineage>
</organism>
<protein>
    <submittedName>
        <fullName evidence="1">Uncharacterized protein</fullName>
    </submittedName>
</protein>
<dbReference type="AlphaFoldDB" id="A0A1H7XVQ3"/>
<name>A0A1H7XVQ3_OLID1</name>
<dbReference type="PROSITE" id="PS51257">
    <property type="entry name" value="PROKAR_LIPOPROTEIN"/>
    <property type="match status" value="1"/>
</dbReference>
<sequence length="140" mass="15660">MKKYLFLMIAVVGLMGMSGCKKTEVVETIMPNRTFIYTVTSNQWQLSQDGLTLFHDIDLPELEQYYLEQGNVSVAISGDKEQSYDILPATYNGYSYSVNYTAGFVTLKVEDPLLEDGIELQPPAASIVVKIVLSDSDFIQ</sequence>
<evidence type="ECO:0000313" key="2">
    <source>
        <dbReference type="Proteomes" id="UP000199421"/>
    </source>
</evidence>
<dbReference type="EMBL" id="FOAF01000011">
    <property type="protein sequence ID" value="SEM37079.1"/>
    <property type="molecule type" value="Genomic_DNA"/>
</dbReference>
<evidence type="ECO:0000313" key="1">
    <source>
        <dbReference type="EMBL" id="SEM37079.1"/>
    </source>
</evidence>
<gene>
    <name evidence="1" type="ORF">SAMN05661044_04989</name>
</gene>
<keyword evidence="2" id="KW-1185">Reference proteome</keyword>
<accession>A0A1H7XVQ3</accession>
<dbReference type="Proteomes" id="UP000199421">
    <property type="component" value="Unassembled WGS sequence"/>
</dbReference>
<proteinExistence type="predicted"/>
<reference evidence="2" key="1">
    <citation type="submission" date="2016-10" db="EMBL/GenBank/DDBJ databases">
        <authorList>
            <person name="Varghese N."/>
            <person name="Submissions S."/>
        </authorList>
    </citation>
    <scope>NUCLEOTIDE SEQUENCE [LARGE SCALE GENOMIC DNA]</scope>
    <source>
        <strain evidence="2">DSM 18733</strain>
    </source>
</reference>